<keyword evidence="2" id="KW-0808">Transferase</keyword>
<dbReference type="InterPro" id="IPR016181">
    <property type="entry name" value="Acyl_CoA_acyltransferase"/>
</dbReference>
<comment type="caution">
    <text evidence="2">The sequence shown here is derived from an EMBL/GenBank/DDBJ whole genome shotgun (WGS) entry which is preliminary data.</text>
</comment>
<dbReference type="SUPFAM" id="SSF55729">
    <property type="entry name" value="Acyl-CoA N-acyltransferases (Nat)"/>
    <property type="match status" value="1"/>
</dbReference>
<name>A0A418MXG5_9ACTN</name>
<evidence type="ECO:0000259" key="1">
    <source>
        <dbReference type="PROSITE" id="PS51186"/>
    </source>
</evidence>
<proteinExistence type="predicted"/>
<dbReference type="PROSITE" id="PS51186">
    <property type="entry name" value="GNAT"/>
    <property type="match status" value="1"/>
</dbReference>
<dbReference type="OrthoDB" id="7057833at2"/>
<dbReference type="InterPro" id="IPR000182">
    <property type="entry name" value="GNAT_dom"/>
</dbReference>
<dbReference type="Gene3D" id="3.40.630.30">
    <property type="match status" value="1"/>
</dbReference>
<sequence length="186" mass="20327">MQSTEVRVATPADRPQVVAGLVAAFVGDPVLRHLFPDPADYPRFAAAFFGHLFDRRVGLGTVWTIGPGASTAMWQPPTTEGHADDDLRAALPADALARMRAYDEAVHDALPTEPYWYLGVLGTRPDRAGRRFGRTVMSIGLGRAAAEGLPAVLETSNPANVEFYRRAGWQVVHTVDDPLPIWVLRQ</sequence>
<evidence type="ECO:0000313" key="2">
    <source>
        <dbReference type="EMBL" id="RIV39728.1"/>
    </source>
</evidence>
<dbReference type="GO" id="GO:0016747">
    <property type="term" value="F:acyltransferase activity, transferring groups other than amino-acyl groups"/>
    <property type="evidence" value="ECO:0007669"/>
    <property type="project" value="InterPro"/>
</dbReference>
<dbReference type="RefSeq" id="WP_119574057.1">
    <property type="nucleotide sequence ID" value="NZ_QXEC01000005.1"/>
</dbReference>
<dbReference type="InterPro" id="IPR052523">
    <property type="entry name" value="Trichothecene_AcTrans"/>
</dbReference>
<dbReference type="AlphaFoldDB" id="A0A418MXG5"/>
<reference evidence="2 3" key="1">
    <citation type="submission" date="2018-08" db="EMBL/GenBank/DDBJ databases">
        <title>Jishengella sp. nov., isolated from a root of Azadirachta indica A. Juss. var. siamensis Valenton.</title>
        <authorList>
            <person name="Kuncharoen N."/>
            <person name="Tanasupawat S."/>
            <person name="Kudo T."/>
            <person name="Ohkuma M."/>
        </authorList>
    </citation>
    <scope>NUCLEOTIDE SEQUENCE [LARGE SCALE GENOMIC DNA]</scope>
    <source>
        <strain evidence="2 3">AZ1-13</strain>
    </source>
</reference>
<evidence type="ECO:0000313" key="3">
    <source>
        <dbReference type="Proteomes" id="UP000283832"/>
    </source>
</evidence>
<dbReference type="PANTHER" id="PTHR42791:SF1">
    <property type="entry name" value="N-ACETYLTRANSFERASE DOMAIN-CONTAINING PROTEIN"/>
    <property type="match status" value="1"/>
</dbReference>
<dbReference type="EMBL" id="QXEC01000005">
    <property type="protein sequence ID" value="RIV39728.1"/>
    <property type="molecule type" value="Genomic_DNA"/>
</dbReference>
<gene>
    <name evidence="2" type="ORF">D2L64_07935</name>
</gene>
<keyword evidence="3" id="KW-1185">Reference proteome</keyword>
<protein>
    <submittedName>
        <fullName evidence="2">GNAT family N-acetyltransferase</fullName>
    </submittedName>
</protein>
<feature type="domain" description="N-acetyltransferase" evidence="1">
    <location>
        <begin position="4"/>
        <end position="186"/>
    </location>
</feature>
<accession>A0A418MXG5</accession>
<dbReference type="PANTHER" id="PTHR42791">
    <property type="entry name" value="GNAT FAMILY ACETYLTRANSFERASE"/>
    <property type="match status" value="1"/>
</dbReference>
<dbReference type="Proteomes" id="UP000283832">
    <property type="component" value="Unassembled WGS sequence"/>
</dbReference>
<organism evidence="2 3">
    <name type="scientific">Micromonospora radicis</name>
    <dbReference type="NCBI Taxonomy" id="1894971"/>
    <lineage>
        <taxon>Bacteria</taxon>
        <taxon>Bacillati</taxon>
        <taxon>Actinomycetota</taxon>
        <taxon>Actinomycetes</taxon>
        <taxon>Micromonosporales</taxon>
        <taxon>Micromonosporaceae</taxon>
        <taxon>Micromonospora</taxon>
    </lineage>
</organism>